<keyword evidence="3" id="KW-1185">Reference proteome</keyword>
<dbReference type="AlphaFoldDB" id="A0A8S0ULH8"/>
<feature type="compositionally biased region" description="Basic and acidic residues" evidence="1">
    <location>
        <begin position="75"/>
        <end position="85"/>
    </location>
</feature>
<protein>
    <submittedName>
        <fullName evidence="2">Uncharacterized protein</fullName>
    </submittedName>
</protein>
<dbReference type="EMBL" id="CACTIH010009030">
    <property type="protein sequence ID" value="CAA3019793.1"/>
    <property type="molecule type" value="Genomic_DNA"/>
</dbReference>
<feature type="non-terminal residue" evidence="2">
    <location>
        <position position="1"/>
    </location>
</feature>
<comment type="caution">
    <text evidence="2">The sequence shown here is derived from an EMBL/GenBank/DDBJ whole genome shotgun (WGS) entry which is preliminary data.</text>
</comment>
<proteinExistence type="predicted"/>
<name>A0A8S0ULH8_OLEEU</name>
<evidence type="ECO:0000313" key="3">
    <source>
        <dbReference type="Proteomes" id="UP000594638"/>
    </source>
</evidence>
<dbReference type="Proteomes" id="UP000594638">
    <property type="component" value="Unassembled WGS sequence"/>
</dbReference>
<dbReference type="Gramene" id="OE9A032722T1">
    <property type="protein sequence ID" value="OE9A032722C1"/>
    <property type="gene ID" value="OE9A032722"/>
</dbReference>
<feature type="region of interest" description="Disordered" evidence="1">
    <location>
        <begin position="1"/>
        <end position="32"/>
    </location>
</feature>
<gene>
    <name evidence="2" type="ORF">OLEA9_A032722</name>
</gene>
<sequence length="138" mass="15521">EVTEALPQAPDVQATLSQEALSHPPIPAPERIEIPSPAISQTDLWDLVNEQPGVGAAQEAQETLPQVPDQQEAEEASHHYVERERRTGGESFYQIDLRLLCEYRGKGALPNENFFFEKAQSIFDRKGQILLKMEELEP</sequence>
<feature type="non-terminal residue" evidence="2">
    <location>
        <position position="138"/>
    </location>
</feature>
<feature type="region of interest" description="Disordered" evidence="1">
    <location>
        <begin position="55"/>
        <end position="85"/>
    </location>
</feature>
<accession>A0A8S0ULH8</accession>
<evidence type="ECO:0000256" key="1">
    <source>
        <dbReference type="SAM" id="MobiDB-lite"/>
    </source>
</evidence>
<reference evidence="2 3" key="1">
    <citation type="submission" date="2019-12" db="EMBL/GenBank/DDBJ databases">
        <authorList>
            <person name="Alioto T."/>
            <person name="Alioto T."/>
            <person name="Gomez Garrido J."/>
        </authorList>
    </citation>
    <scope>NUCLEOTIDE SEQUENCE [LARGE SCALE GENOMIC DNA]</scope>
</reference>
<organism evidence="2 3">
    <name type="scientific">Olea europaea subsp. europaea</name>
    <dbReference type="NCBI Taxonomy" id="158383"/>
    <lineage>
        <taxon>Eukaryota</taxon>
        <taxon>Viridiplantae</taxon>
        <taxon>Streptophyta</taxon>
        <taxon>Embryophyta</taxon>
        <taxon>Tracheophyta</taxon>
        <taxon>Spermatophyta</taxon>
        <taxon>Magnoliopsida</taxon>
        <taxon>eudicotyledons</taxon>
        <taxon>Gunneridae</taxon>
        <taxon>Pentapetalae</taxon>
        <taxon>asterids</taxon>
        <taxon>lamiids</taxon>
        <taxon>Lamiales</taxon>
        <taxon>Oleaceae</taxon>
        <taxon>Oleeae</taxon>
        <taxon>Olea</taxon>
    </lineage>
</organism>
<evidence type="ECO:0000313" key="2">
    <source>
        <dbReference type="EMBL" id="CAA3019793.1"/>
    </source>
</evidence>